<dbReference type="InterPro" id="IPR018389">
    <property type="entry name" value="DctP_fam"/>
</dbReference>
<proteinExistence type="predicted"/>
<dbReference type="EMBL" id="FNZE01000005">
    <property type="protein sequence ID" value="SEJ14329.1"/>
    <property type="molecule type" value="Genomic_DNA"/>
</dbReference>
<evidence type="ECO:0000256" key="1">
    <source>
        <dbReference type="ARBA" id="ARBA00022729"/>
    </source>
</evidence>
<dbReference type="RefSeq" id="WP_090309307.1">
    <property type="nucleotide sequence ID" value="NZ_FNZE01000005.1"/>
</dbReference>
<dbReference type="STRING" id="915471.SAMN05216201_10542"/>
<evidence type="ECO:0000313" key="3">
    <source>
        <dbReference type="EMBL" id="SEJ14329.1"/>
    </source>
</evidence>
<sequence length="342" mass="37695">MFKNNKKVFSAAAVGMLFTGHALAADDVTLRFAHWLPDQHPLAQHSFPDWAKSITEASGGTIKFEFYPAQQLGAAKDHYDMARDGVADVTWVNPGYQPGRFPVLGAVEFPFILTDGDKGSAAVHEWYAPYAKREMKDVKVCITHVNTPGTLHSKTRISAPEDLKGLNIRASNASVATYITKMGGANVQVAAPEARDALEKGSADAIFYPNGSFWLYNLDEVAKYHVDLPLYTNAATVVINKAAYEGMNVEQKAVIDAHCTAEWAERLAKPWNEFEMAGLDRLRADSNQIMVKPSEAETQAWIKNGESLREAWAERVNKQGYDAGKVWSDLIASLKSHSSAFE</sequence>
<organism evidence="3 4">
    <name type="scientific">Pseudomonas linyingensis</name>
    <dbReference type="NCBI Taxonomy" id="915471"/>
    <lineage>
        <taxon>Bacteria</taxon>
        <taxon>Pseudomonadati</taxon>
        <taxon>Pseudomonadota</taxon>
        <taxon>Gammaproteobacteria</taxon>
        <taxon>Pseudomonadales</taxon>
        <taxon>Pseudomonadaceae</taxon>
        <taxon>Pseudomonas</taxon>
    </lineage>
</organism>
<dbReference type="CDD" id="cd13665">
    <property type="entry name" value="PBP2_TRAP_Dctp3_4"/>
    <property type="match status" value="1"/>
</dbReference>
<dbReference type="Proteomes" id="UP000242930">
    <property type="component" value="Unassembled WGS sequence"/>
</dbReference>
<dbReference type="Gene3D" id="3.40.190.170">
    <property type="entry name" value="Bacterial extracellular solute-binding protein, family 7"/>
    <property type="match status" value="1"/>
</dbReference>
<dbReference type="OrthoDB" id="9177965at2"/>
<dbReference type="PANTHER" id="PTHR33376">
    <property type="match status" value="1"/>
</dbReference>
<reference evidence="4" key="1">
    <citation type="submission" date="2016-10" db="EMBL/GenBank/DDBJ databases">
        <authorList>
            <person name="Varghese N."/>
            <person name="Submissions S."/>
        </authorList>
    </citation>
    <scope>NUCLEOTIDE SEQUENCE [LARGE SCALE GENOMIC DNA]</scope>
    <source>
        <strain evidence="4">LMG 25967</strain>
    </source>
</reference>
<dbReference type="SUPFAM" id="SSF53850">
    <property type="entry name" value="Periplasmic binding protein-like II"/>
    <property type="match status" value="1"/>
</dbReference>
<keyword evidence="4" id="KW-1185">Reference proteome</keyword>
<accession>A0A1H6WBC2</accession>
<feature type="chain" id="PRO_5017306599" evidence="2">
    <location>
        <begin position="25"/>
        <end position="342"/>
    </location>
</feature>
<keyword evidence="1 2" id="KW-0732">Signal</keyword>
<name>A0A1H6WBC2_9PSED</name>
<dbReference type="GO" id="GO:0055085">
    <property type="term" value="P:transmembrane transport"/>
    <property type="evidence" value="ECO:0007669"/>
    <property type="project" value="InterPro"/>
</dbReference>
<dbReference type="InterPro" id="IPR038404">
    <property type="entry name" value="TRAP_DctP_sf"/>
</dbReference>
<dbReference type="NCBIfam" id="NF037995">
    <property type="entry name" value="TRAP_S1"/>
    <property type="match status" value="1"/>
</dbReference>
<protein>
    <submittedName>
        <fullName evidence="3">TRAP-type C4-dicarboxylate transport system, substrate-binding protein</fullName>
    </submittedName>
</protein>
<evidence type="ECO:0000313" key="4">
    <source>
        <dbReference type="Proteomes" id="UP000242930"/>
    </source>
</evidence>
<feature type="signal peptide" evidence="2">
    <location>
        <begin position="1"/>
        <end position="24"/>
    </location>
</feature>
<dbReference type="AlphaFoldDB" id="A0A1H6WBC2"/>
<dbReference type="Pfam" id="PF03480">
    <property type="entry name" value="DctP"/>
    <property type="match status" value="1"/>
</dbReference>
<dbReference type="PANTHER" id="PTHR33376:SF15">
    <property type="entry name" value="BLL6794 PROTEIN"/>
    <property type="match status" value="1"/>
</dbReference>
<gene>
    <name evidence="3" type="ORF">SAMN05216201_10542</name>
</gene>
<evidence type="ECO:0000256" key="2">
    <source>
        <dbReference type="SAM" id="SignalP"/>
    </source>
</evidence>